<dbReference type="GO" id="GO:0042147">
    <property type="term" value="P:retrograde transport, endosome to Golgi"/>
    <property type="evidence" value="ECO:0007669"/>
    <property type="project" value="TreeGrafter"/>
</dbReference>
<proteinExistence type="predicted"/>
<dbReference type="InterPro" id="IPR052241">
    <property type="entry name" value="SLC66/Scramblase_ANY1"/>
</dbReference>
<evidence type="ECO:0000256" key="6">
    <source>
        <dbReference type="SAM" id="Phobius"/>
    </source>
</evidence>
<keyword evidence="4 6" id="KW-0472">Membrane</keyword>
<dbReference type="GO" id="GO:0016020">
    <property type="term" value="C:membrane"/>
    <property type="evidence" value="ECO:0007669"/>
    <property type="project" value="UniProtKB-SubCell"/>
</dbReference>
<dbReference type="GO" id="GO:0005802">
    <property type="term" value="C:trans-Golgi network"/>
    <property type="evidence" value="ECO:0007669"/>
    <property type="project" value="TreeGrafter"/>
</dbReference>
<dbReference type="AlphaFoldDB" id="E9AYI4"/>
<dbReference type="RefSeq" id="XP_003876506.1">
    <property type="nucleotide sequence ID" value="XM_003876457.1"/>
</dbReference>
<dbReference type="Pfam" id="PF04193">
    <property type="entry name" value="PQ-loop"/>
    <property type="match status" value="1"/>
</dbReference>
<dbReference type="GO" id="GO:0045332">
    <property type="term" value="P:phospholipid translocation"/>
    <property type="evidence" value="ECO:0007669"/>
    <property type="project" value="TreeGrafter"/>
</dbReference>
<evidence type="ECO:0000256" key="4">
    <source>
        <dbReference type="ARBA" id="ARBA00023136"/>
    </source>
</evidence>
<accession>E9AYI4</accession>
<evidence type="ECO:0000256" key="2">
    <source>
        <dbReference type="ARBA" id="ARBA00022692"/>
    </source>
</evidence>
<dbReference type="OMA" id="FKMWFFF"/>
<dbReference type="GO" id="GO:0005829">
    <property type="term" value="C:cytosol"/>
    <property type="evidence" value="ECO:0007669"/>
    <property type="project" value="GOC"/>
</dbReference>
<dbReference type="InterPro" id="IPR006603">
    <property type="entry name" value="PQ-loop_rpt"/>
</dbReference>
<feature type="transmembrane region" description="Helical" evidence="6">
    <location>
        <begin position="276"/>
        <end position="296"/>
    </location>
</feature>
<evidence type="ECO:0000313" key="7">
    <source>
        <dbReference type="EMBL" id="CBZ28026.1"/>
    </source>
</evidence>
<dbReference type="FunFam" id="1.20.1280.290:FF:000005">
    <property type="entry name" value="PQ-loop repeat-containing protein 1"/>
    <property type="match status" value="1"/>
</dbReference>
<dbReference type="PANTHER" id="PTHR14856:SF9">
    <property type="entry name" value="PQ-LOOP REPEAT-CONTAINING PROTEIN 1"/>
    <property type="match status" value="1"/>
</dbReference>
<dbReference type="Gene3D" id="1.20.1280.290">
    <property type="match status" value="1"/>
</dbReference>
<dbReference type="PhylomeDB" id="E9AYI4"/>
<feature type="region of interest" description="Disordered" evidence="5">
    <location>
        <begin position="107"/>
        <end position="177"/>
    </location>
</feature>
<feature type="transmembrane region" description="Helical" evidence="6">
    <location>
        <begin position="60"/>
        <end position="80"/>
    </location>
</feature>
<dbReference type="EMBL" id="FR799579">
    <property type="protein sequence ID" value="CBZ28026.1"/>
    <property type="molecule type" value="Genomic_DNA"/>
</dbReference>
<feature type="transmembrane region" description="Helical" evidence="6">
    <location>
        <begin position="246"/>
        <end position="264"/>
    </location>
</feature>
<evidence type="ECO:0000256" key="1">
    <source>
        <dbReference type="ARBA" id="ARBA00004141"/>
    </source>
</evidence>
<evidence type="ECO:0000256" key="3">
    <source>
        <dbReference type="ARBA" id="ARBA00022989"/>
    </source>
</evidence>
<dbReference type="VEuPathDB" id="TriTrypDB:LmxM.26.2040"/>
<feature type="transmembrane region" description="Helical" evidence="6">
    <location>
        <begin position="302"/>
        <end position="324"/>
    </location>
</feature>
<feature type="transmembrane region" description="Helical" evidence="6">
    <location>
        <begin position="33"/>
        <end position="54"/>
    </location>
</feature>
<dbReference type="PANTHER" id="PTHR14856">
    <property type="entry name" value="PQ-LOOP REPEAT-CONTAINING PROTEIN 1-LIKE PROTEIN"/>
    <property type="match status" value="1"/>
</dbReference>
<evidence type="ECO:0000313" key="8">
    <source>
        <dbReference type="Proteomes" id="UP000007259"/>
    </source>
</evidence>
<dbReference type="Proteomes" id="UP000007259">
    <property type="component" value="Chromosome 26"/>
</dbReference>
<feature type="transmembrane region" description="Helical" evidence="6">
    <location>
        <begin position="215"/>
        <end position="234"/>
    </location>
</feature>
<dbReference type="KEGG" id="lmi:LMXM_26_2040"/>
<dbReference type="GeneID" id="13449443"/>
<protein>
    <recommendedName>
        <fullName evidence="9">PQ loop repeat family protein</fullName>
    </recommendedName>
</protein>
<dbReference type="GO" id="GO:0005768">
    <property type="term" value="C:endosome"/>
    <property type="evidence" value="ECO:0007669"/>
    <property type="project" value="TreeGrafter"/>
</dbReference>
<keyword evidence="3 6" id="KW-1133">Transmembrane helix</keyword>
<dbReference type="SMART" id="SM00679">
    <property type="entry name" value="CTNS"/>
    <property type="match status" value="1"/>
</dbReference>
<dbReference type="OrthoDB" id="292213at2759"/>
<sequence length="358" mass="39019">MEVVRICFQIALVTVPHIGYCVQRAEIHRTQSFAGYSPVVSLILLTSNTLRIYYYIGHRFLLALLFQAIVGVAVHGALLCKILEVQVQHVLDARSEDTYDEDSGAIIETAEAEPPTVAPPSSAAGTGGMAEKQNQTCSDRDDTTPSLNTATTPAAEWPASSSATHNEYEGSGDAPPSLAPSAGIRCGGSKFMRVLFGIEDCIEARLLRNTPPQFVYNYVIASTAALVTALLYYASIRRVWENAAEVVGYTALGIEALLVLPQILRNARRRSTEGLTMLLILTWVCGDIIKVIYFIYAKQALPFIVCGCFQVFLDIVVVAQLVYYRLIVKRESEVLIEGDDSADGQYGDGTVPVVDSLE</sequence>
<keyword evidence="8" id="KW-1185">Reference proteome</keyword>
<gene>
    <name evidence="7" type="ORF">LMXM_26_2040</name>
</gene>
<organism evidence="7 8">
    <name type="scientific">Leishmania mexicana (strain MHOM/GT/2001/U1103)</name>
    <dbReference type="NCBI Taxonomy" id="929439"/>
    <lineage>
        <taxon>Eukaryota</taxon>
        <taxon>Discoba</taxon>
        <taxon>Euglenozoa</taxon>
        <taxon>Kinetoplastea</taxon>
        <taxon>Metakinetoplastina</taxon>
        <taxon>Trypanosomatida</taxon>
        <taxon>Trypanosomatidae</taxon>
        <taxon>Leishmaniinae</taxon>
        <taxon>Leishmania</taxon>
    </lineage>
</organism>
<name>E9AYI4_LEIMU</name>
<comment type="subcellular location">
    <subcellularLocation>
        <location evidence="1">Membrane</location>
        <topology evidence="1">Multi-pass membrane protein</topology>
    </subcellularLocation>
</comment>
<evidence type="ECO:0008006" key="9">
    <source>
        <dbReference type="Google" id="ProtNLM"/>
    </source>
</evidence>
<keyword evidence="2 6" id="KW-0812">Transmembrane</keyword>
<evidence type="ECO:0000256" key="5">
    <source>
        <dbReference type="SAM" id="MobiDB-lite"/>
    </source>
</evidence>
<feature type="compositionally biased region" description="Low complexity" evidence="5">
    <location>
        <begin position="108"/>
        <end position="124"/>
    </location>
</feature>
<reference evidence="7 8" key="1">
    <citation type="journal article" date="2011" name="Genome Res.">
        <title>Chromosome and gene copy number variation allow major structural change between species and strains of Leishmania.</title>
        <authorList>
            <person name="Rogers M.B."/>
            <person name="Hilley J.D."/>
            <person name="Dickens N.J."/>
            <person name="Wilkes J."/>
            <person name="Bates P.A."/>
            <person name="Depledge D.P."/>
            <person name="Harris D."/>
            <person name="Her Y."/>
            <person name="Herzyk P."/>
            <person name="Imamura H."/>
            <person name="Otto T.D."/>
            <person name="Sanders M."/>
            <person name="Seeger K."/>
            <person name="Dujardin J.C."/>
            <person name="Berriman M."/>
            <person name="Smith D.F."/>
            <person name="Hertz-Fowler C."/>
            <person name="Mottram J.C."/>
        </authorList>
    </citation>
    <scope>NUCLEOTIDE SEQUENCE [LARGE SCALE GENOMIC DNA]</scope>
    <source>
        <strain evidence="7 8">MHOM/GT/2001/U1103</strain>
    </source>
</reference>